<dbReference type="Proteomes" id="UP001206595">
    <property type="component" value="Unassembled WGS sequence"/>
</dbReference>
<reference evidence="2" key="2">
    <citation type="journal article" date="2022" name="Proc. Natl. Acad. Sci. U.S.A.">
        <title>Diploid-dominant life cycles characterize the early evolution of Fungi.</title>
        <authorList>
            <person name="Amses K.R."/>
            <person name="Simmons D.R."/>
            <person name="Longcore J.E."/>
            <person name="Mondo S.J."/>
            <person name="Seto K."/>
            <person name="Jeronimo G.H."/>
            <person name="Bonds A.E."/>
            <person name="Quandt C.A."/>
            <person name="Davis W.J."/>
            <person name="Chang Y."/>
            <person name="Federici B.A."/>
            <person name="Kuo A."/>
            <person name="LaButti K."/>
            <person name="Pangilinan J."/>
            <person name="Andreopoulos W."/>
            <person name="Tritt A."/>
            <person name="Riley R."/>
            <person name="Hundley H."/>
            <person name="Johnson J."/>
            <person name="Lipzen A."/>
            <person name="Barry K."/>
            <person name="Lang B.F."/>
            <person name="Cuomo C.A."/>
            <person name="Buchler N.E."/>
            <person name="Grigoriev I.V."/>
            <person name="Spatafora J.W."/>
            <person name="Stajich J.E."/>
            <person name="James T.Y."/>
        </authorList>
    </citation>
    <scope>NUCLEOTIDE SEQUENCE</scope>
    <source>
        <strain evidence="2">AG</strain>
    </source>
</reference>
<keyword evidence="3" id="KW-1185">Reference proteome</keyword>
<organism evidence="2 3">
    <name type="scientific">Umbelopsis ramanniana AG</name>
    <dbReference type="NCBI Taxonomy" id="1314678"/>
    <lineage>
        <taxon>Eukaryota</taxon>
        <taxon>Fungi</taxon>
        <taxon>Fungi incertae sedis</taxon>
        <taxon>Mucoromycota</taxon>
        <taxon>Mucoromycotina</taxon>
        <taxon>Umbelopsidomycetes</taxon>
        <taxon>Umbelopsidales</taxon>
        <taxon>Umbelopsidaceae</taxon>
        <taxon>Umbelopsis</taxon>
    </lineage>
</organism>
<feature type="region of interest" description="Disordered" evidence="1">
    <location>
        <begin position="22"/>
        <end position="51"/>
    </location>
</feature>
<sequence>MQSNGNGKLKSVSRLIGRMKTLQVKAQRKDDADDTPSPPPHVHRAVTHKSSPNIIKKLSNDQFGLRKAYTAGDELADLDFAPFLGDDDRFRPNVPNELWQGIFELLDVDSLFSCHQVSIITG</sequence>
<dbReference type="RefSeq" id="XP_051445127.1">
    <property type="nucleotide sequence ID" value="XM_051588567.1"/>
</dbReference>
<name>A0AAD5E9Y7_UMBRA</name>
<dbReference type="GeneID" id="75913912"/>
<evidence type="ECO:0008006" key="4">
    <source>
        <dbReference type="Google" id="ProtNLM"/>
    </source>
</evidence>
<comment type="caution">
    <text evidence="2">The sequence shown here is derived from an EMBL/GenBank/DDBJ whole genome shotgun (WGS) entry which is preliminary data.</text>
</comment>
<dbReference type="CDD" id="cd09917">
    <property type="entry name" value="F-box_SF"/>
    <property type="match status" value="1"/>
</dbReference>
<accession>A0AAD5E9Y7</accession>
<evidence type="ECO:0000313" key="3">
    <source>
        <dbReference type="Proteomes" id="UP001206595"/>
    </source>
</evidence>
<dbReference type="AlphaFoldDB" id="A0AAD5E9Y7"/>
<proteinExistence type="predicted"/>
<dbReference type="EMBL" id="MU620914">
    <property type="protein sequence ID" value="KAI8580123.1"/>
    <property type="molecule type" value="Genomic_DNA"/>
</dbReference>
<evidence type="ECO:0000313" key="2">
    <source>
        <dbReference type="EMBL" id="KAI8580123.1"/>
    </source>
</evidence>
<reference evidence="2" key="1">
    <citation type="submission" date="2021-06" db="EMBL/GenBank/DDBJ databases">
        <authorList>
            <consortium name="DOE Joint Genome Institute"/>
            <person name="Mondo S.J."/>
            <person name="Amses K.R."/>
            <person name="Simmons D.R."/>
            <person name="Longcore J.E."/>
            <person name="Seto K."/>
            <person name="Alves G.H."/>
            <person name="Bonds A.E."/>
            <person name="Quandt C.A."/>
            <person name="Davis W.J."/>
            <person name="Chang Y."/>
            <person name="Letcher P.M."/>
            <person name="Powell M.J."/>
            <person name="Kuo A."/>
            <person name="Labutti K."/>
            <person name="Pangilinan J."/>
            <person name="Andreopoulos W."/>
            <person name="Tritt A."/>
            <person name="Riley R."/>
            <person name="Hundley H."/>
            <person name="Johnson J."/>
            <person name="Lipzen A."/>
            <person name="Barry K."/>
            <person name="Berbee M.L."/>
            <person name="Buchler N.E."/>
            <person name="Grigoriev I.V."/>
            <person name="Spatafora J.W."/>
            <person name="Stajich J.E."/>
            <person name="James T.Y."/>
        </authorList>
    </citation>
    <scope>NUCLEOTIDE SEQUENCE</scope>
    <source>
        <strain evidence="2">AG</strain>
    </source>
</reference>
<evidence type="ECO:0000256" key="1">
    <source>
        <dbReference type="SAM" id="MobiDB-lite"/>
    </source>
</evidence>
<protein>
    <recommendedName>
        <fullName evidence="4">F-box domain-containing protein</fullName>
    </recommendedName>
</protein>
<gene>
    <name evidence="2" type="ORF">K450DRAFT_238262</name>
</gene>